<reference evidence="1 2" key="1">
    <citation type="submission" date="2021-06" db="EMBL/GenBank/DDBJ databases">
        <title>Actinomycetes sequencing.</title>
        <authorList>
            <person name="Shan Q."/>
        </authorList>
    </citation>
    <scope>NUCLEOTIDE SEQUENCE [LARGE SCALE GENOMIC DNA]</scope>
    <source>
        <strain evidence="1 2">NEAU-G5</strain>
    </source>
</reference>
<accession>A0ABS6B7P3</accession>
<dbReference type="Proteomes" id="UP000733379">
    <property type="component" value="Unassembled WGS sequence"/>
</dbReference>
<name>A0ABS6B7P3_9NOCA</name>
<dbReference type="Pfam" id="PF02575">
    <property type="entry name" value="YbaB_DNA_bd"/>
    <property type="match status" value="1"/>
</dbReference>
<organism evidence="1 2">
    <name type="scientific">Nocardia albiluteola</name>
    <dbReference type="NCBI Taxonomy" id="2842303"/>
    <lineage>
        <taxon>Bacteria</taxon>
        <taxon>Bacillati</taxon>
        <taxon>Actinomycetota</taxon>
        <taxon>Actinomycetes</taxon>
        <taxon>Mycobacteriales</taxon>
        <taxon>Nocardiaceae</taxon>
        <taxon>Nocardia</taxon>
    </lineage>
</organism>
<dbReference type="InterPro" id="IPR036894">
    <property type="entry name" value="YbaB-like_sf"/>
</dbReference>
<evidence type="ECO:0000313" key="1">
    <source>
        <dbReference type="EMBL" id="MBU3065380.1"/>
    </source>
</evidence>
<dbReference type="EMBL" id="JAHKNI010000010">
    <property type="protein sequence ID" value="MBU3065380.1"/>
    <property type="molecule type" value="Genomic_DNA"/>
</dbReference>
<protein>
    <submittedName>
        <fullName evidence="1">YbaB/EbfC family nucleoid-associated protein</fullName>
    </submittedName>
</protein>
<dbReference type="InterPro" id="IPR004401">
    <property type="entry name" value="YbaB/EbfC"/>
</dbReference>
<evidence type="ECO:0000313" key="2">
    <source>
        <dbReference type="Proteomes" id="UP000733379"/>
    </source>
</evidence>
<dbReference type="RefSeq" id="WP_215921482.1">
    <property type="nucleotide sequence ID" value="NZ_JAHKNI010000010.1"/>
</dbReference>
<keyword evidence="2" id="KW-1185">Reference proteome</keyword>
<comment type="caution">
    <text evidence="1">The sequence shown here is derived from an EMBL/GenBank/DDBJ whole genome shotgun (WGS) entry which is preliminary data.</text>
</comment>
<dbReference type="Gene3D" id="3.30.1310.10">
    <property type="entry name" value="Nucleoid-associated protein YbaB-like domain"/>
    <property type="match status" value="1"/>
</dbReference>
<dbReference type="SUPFAM" id="SSF82607">
    <property type="entry name" value="YbaB-like"/>
    <property type="match status" value="1"/>
</dbReference>
<sequence length="99" mass="10509">MNDEWARLEASVQAQLTRMQQLSDDLAAIRVRYTAAGGAVTAVVDGSARLLDLQLSEAVSRMQPAEFTRAVLGAVTAAAQQALGARSELIAEYNSQASD</sequence>
<gene>
    <name evidence="1" type="ORF">KO481_28110</name>
</gene>
<proteinExistence type="predicted"/>